<comment type="caution">
    <text evidence="1">The sequence shown here is derived from an EMBL/GenBank/DDBJ whole genome shotgun (WGS) entry which is preliminary data.</text>
</comment>
<name>A0A8S9UC94_PHYIN</name>
<protein>
    <submittedName>
        <fullName evidence="1">Uncharacterized protein</fullName>
    </submittedName>
</protein>
<dbReference type="AlphaFoldDB" id="A0A8S9UC94"/>
<dbReference type="EMBL" id="JAACNO010001861">
    <property type="protein sequence ID" value="KAF4137117.1"/>
    <property type="molecule type" value="Genomic_DNA"/>
</dbReference>
<accession>A0A8S9UC94</accession>
<reference evidence="1" key="1">
    <citation type="submission" date="2020-03" db="EMBL/GenBank/DDBJ databases">
        <title>Hybrid Assembly of Korean Phytophthora infestans isolates.</title>
        <authorList>
            <person name="Prokchorchik M."/>
            <person name="Lee Y."/>
            <person name="Seo J."/>
            <person name="Cho J.-H."/>
            <person name="Park Y.-E."/>
            <person name="Jang D.-C."/>
            <person name="Im J.-S."/>
            <person name="Choi J.-G."/>
            <person name="Park H.-J."/>
            <person name="Lee G.-B."/>
            <person name="Lee Y.-G."/>
            <person name="Hong S.-Y."/>
            <person name="Cho K."/>
            <person name="Sohn K.H."/>
        </authorList>
    </citation>
    <scope>NUCLEOTIDE SEQUENCE</scope>
    <source>
        <strain evidence="1">KR_2_A2</strain>
    </source>
</reference>
<dbReference type="Proteomes" id="UP000704712">
    <property type="component" value="Unassembled WGS sequence"/>
</dbReference>
<evidence type="ECO:0000313" key="1">
    <source>
        <dbReference type="EMBL" id="KAF4137117.1"/>
    </source>
</evidence>
<proteinExistence type="predicted"/>
<evidence type="ECO:0000313" key="2">
    <source>
        <dbReference type="Proteomes" id="UP000704712"/>
    </source>
</evidence>
<sequence length="556" mass="61812">IVSVDHFRFLSARKKRKEIAFYRLLGSPMTSALQFGEPAFVEPTHSTQLSDFQYVENTDLADSVATVKIVGPDDDKSSDTFDILINFTGIGNRTSFLAGVIRRPHCGLHKDITNRSRRMGIWRCVWVYSVQTTNILHIVSHDGPTRFKLTNTQSLINVDALIYALQPGQASCRKRWSGLSPSVLASLSIPFSPDEIIPLVIPATLQLVHVRRQHIANYSTASRKNQLLEKALMRPKTLRHLAATLALSTRSIHNSGATTAPTTIMLDDPKMATFHMSAPLAKRRHFNDNDDESCSDSSNDSELRNASEETYFIRLRVIGAYMPRQAADGTQSLHVAFVASPVVLRGLYSFGFGLGLSIMHCRRASWTDGVAASGKGMNLWNFLSKNKYPTAPKHFYNSKTVDFISMAKDFVVCYADHARPDPTMPSGLLDQQKIQLISQQSSLRQAEGGNQGFNSVLPNSVLSETQVSRGNHRQQVALAQPTQKPTFELISDPPDVYAQMPLGEDGRKRCLKFLSKPGCQFTKCSNAHFRPESLAEGVKNLISERWGGLSARYIDL</sequence>
<organism evidence="1 2">
    <name type="scientific">Phytophthora infestans</name>
    <name type="common">Potato late blight agent</name>
    <name type="synonym">Botrytis infestans</name>
    <dbReference type="NCBI Taxonomy" id="4787"/>
    <lineage>
        <taxon>Eukaryota</taxon>
        <taxon>Sar</taxon>
        <taxon>Stramenopiles</taxon>
        <taxon>Oomycota</taxon>
        <taxon>Peronosporomycetes</taxon>
        <taxon>Peronosporales</taxon>
        <taxon>Peronosporaceae</taxon>
        <taxon>Phytophthora</taxon>
    </lineage>
</organism>
<gene>
    <name evidence="1" type="ORF">GN958_ATG13701</name>
</gene>
<feature type="non-terminal residue" evidence="1">
    <location>
        <position position="1"/>
    </location>
</feature>